<keyword evidence="1" id="KW-1133">Transmembrane helix</keyword>
<dbReference type="AlphaFoldDB" id="A0A0T9M5M2"/>
<accession>A0A0T9M5M2</accession>
<dbReference type="Proteomes" id="UP000045824">
    <property type="component" value="Unassembled WGS sequence"/>
</dbReference>
<gene>
    <name evidence="2" type="ORF">ERS008491_04284</name>
</gene>
<protein>
    <submittedName>
        <fullName evidence="2">Uncharacterized protein</fullName>
    </submittedName>
</protein>
<feature type="transmembrane region" description="Helical" evidence="1">
    <location>
        <begin position="104"/>
        <end position="121"/>
    </location>
</feature>
<feature type="transmembrane region" description="Helical" evidence="1">
    <location>
        <begin position="133"/>
        <end position="155"/>
    </location>
</feature>
<keyword evidence="1" id="KW-0472">Membrane</keyword>
<dbReference type="RefSeq" id="WP_050120166.1">
    <property type="nucleotide sequence ID" value="NZ_CAWMAB010000028.1"/>
</dbReference>
<proteinExistence type="predicted"/>
<feature type="transmembrane region" description="Helical" evidence="1">
    <location>
        <begin position="34"/>
        <end position="52"/>
    </location>
</feature>
<evidence type="ECO:0000313" key="3">
    <source>
        <dbReference type="Proteomes" id="UP000045824"/>
    </source>
</evidence>
<organism evidence="2 3">
    <name type="scientific">Yersinia kristensenii</name>
    <dbReference type="NCBI Taxonomy" id="28152"/>
    <lineage>
        <taxon>Bacteria</taxon>
        <taxon>Pseudomonadati</taxon>
        <taxon>Pseudomonadota</taxon>
        <taxon>Gammaproteobacteria</taxon>
        <taxon>Enterobacterales</taxon>
        <taxon>Yersiniaceae</taxon>
        <taxon>Yersinia</taxon>
    </lineage>
</organism>
<reference evidence="2 3" key="1">
    <citation type="submission" date="2015-03" db="EMBL/GenBank/DDBJ databases">
        <authorList>
            <person name="Murphy D."/>
        </authorList>
    </citation>
    <scope>NUCLEOTIDE SEQUENCE [LARGE SCALE GENOMIC DNA]</scope>
    <source>
        <strain evidence="2 3">FCF326</strain>
    </source>
</reference>
<evidence type="ECO:0000313" key="2">
    <source>
        <dbReference type="EMBL" id="CNF62974.1"/>
    </source>
</evidence>
<name>A0A0T9M5M2_YERKR</name>
<sequence>MNYQSTSIWLYSVTFTVIAAVSLFVAFFGLSAPIFYYLIVGLVFSVWVSLHLHRMVEKGMVYLITEKTQWMVYVRGIPVQETRTSLKNPCFISGARLASFFRRFLIIKLLLQAVTLYLALRQTVELPPSDTPYMLWVIMGLALVIICFLISKMWLTVKTLLALQHSEWLIEEIPRDGFSYYQGYIIKKDKSGNQILQPALTELLKV</sequence>
<evidence type="ECO:0000256" key="1">
    <source>
        <dbReference type="SAM" id="Phobius"/>
    </source>
</evidence>
<feature type="transmembrane region" description="Helical" evidence="1">
    <location>
        <begin position="7"/>
        <end position="28"/>
    </location>
</feature>
<keyword evidence="1" id="KW-0812">Transmembrane</keyword>
<dbReference type="EMBL" id="CPYI01000028">
    <property type="protein sequence ID" value="CNF62974.1"/>
    <property type="molecule type" value="Genomic_DNA"/>
</dbReference>